<accession>C6M2R4</accession>
<keyword evidence="2" id="KW-1185">Reference proteome</keyword>
<organism evidence="1 2">
    <name type="scientific">Neisseria sicca ATCC 29256</name>
    <dbReference type="NCBI Taxonomy" id="547045"/>
    <lineage>
        <taxon>Bacteria</taxon>
        <taxon>Pseudomonadati</taxon>
        <taxon>Pseudomonadota</taxon>
        <taxon>Betaproteobacteria</taxon>
        <taxon>Neisseriales</taxon>
        <taxon>Neisseriaceae</taxon>
        <taxon>Neisseria</taxon>
    </lineage>
</organism>
<reference evidence="1" key="1">
    <citation type="submission" date="2009-07" db="EMBL/GenBank/DDBJ databases">
        <authorList>
            <person name="Weinstock G."/>
            <person name="Sodergren E."/>
            <person name="Clifton S."/>
            <person name="Fulton L."/>
            <person name="Fulton B."/>
            <person name="Courtney L."/>
            <person name="Fronick C."/>
            <person name="Harrison M."/>
            <person name="Strong C."/>
            <person name="Farmer C."/>
            <person name="Delahaunty K."/>
            <person name="Markovic C."/>
            <person name="Hall O."/>
            <person name="Minx P."/>
            <person name="Tomlinson C."/>
            <person name="Mitreva M."/>
            <person name="Nelson J."/>
            <person name="Hou S."/>
            <person name="Wollam A."/>
            <person name="Pepin K.H."/>
            <person name="Johnson M."/>
            <person name="Bhonagiri V."/>
            <person name="Nash W.E."/>
            <person name="Warren W."/>
            <person name="Chinwalla A."/>
            <person name="Mardis E.R."/>
            <person name="Wilson R.K."/>
        </authorList>
    </citation>
    <scope>NUCLEOTIDE SEQUENCE [LARGE SCALE GENOMIC DNA]</scope>
    <source>
        <strain evidence="1">ATCC 29256</strain>
    </source>
</reference>
<comment type="caution">
    <text evidence="1">The sequence shown here is derived from an EMBL/GenBank/DDBJ whole genome shotgun (WGS) entry which is preliminary data.</text>
</comment>
<evidence type="ECO:0000313" key="1">
    <source>
        <dbReference type="EMBL" id="EET45585.1"/>
    </source>
</evidence>
<proteinExistence type="predicted"/>
<gene>
    <name evidence="1" type="ORF">NEISICOT_00803</name>
</gene>
<dbReference type="AlphaFoldDB" id="C6M2R4"/>
<dbReference type="Proteomes" id="UP000005365">
    <property type="component" value="Unassembled WGS sequence"/>
</dbReference>
<dbReference type="EMBL" id="ACKO02000003">
    <property type="protein sequence ID" value="EET45585.1"/>
    <property type="molecule type" value="Genomic_DNA"/>
</dbReference>
<evidence type="ECO:0000313" key="2">
    <source>
        <dbReference type="Proteomes" id="UP000005365"/>
    </source>
</evidence>
<sequence length="49" mass="5492">MLGRGGRALSLPSIEKRSSENVSLLQTDTVSDDLLFIMVKIHMNYDKLV</sequence>
<name>C6M2R4_NEISI</name>
<protein>
    <submittedName>
        <fullName evidence="1">Uncharacterized protein</fullName>
    </submittedName>
</protein>